<dbReference type="EMBL" id="CVQH01027971">
    <property type="protein sequence ID" value="CRK43113.1"/>
    <property type="molecule type" value="Genomic_DNA"/>
</dbReference>
<protein>
    <recommendedName>
        <fullName evidence="7">Myb-like domain-containing protein</fullName>
    </recommendedName>
</protein>
<dbReference type="AlphaFoldDB" id="A0A0G4N9I2"/>
<feature type="compositionally biased region" description="Acidic residues" evidence="1">
    <location>
        <begin position="232"/>
        <end position="243"/>
    </location>
</feature>
<sequence>MPVLLRSASRDKRRSVTFNPKLDYFYFTPDEHEDTETESKYPEAMSETQKNGSANENGQGTTKAVPWTELDRAIVLNNILGQLHASSGKSLDWKAISEALPGRTMASMRAVWDRYRNDMKTAAVGEGELVAVPNKQKTRTYYQISKVQTRREKVRIGIDKAGTARKKSTPKTAAAVASEDADAEDVPETPAKKRGGGAKKRASGADGEEGSATKKKRTPKKTPAKKTAAKVEEEEEEASEEAEPPAPAAANVEDAKNSDEDMKDTAEAEV</sequence>
<dbReference type="EMBL" id="CVQI01008779">
    <property type="protein sequence ID" value="CRK18229.1"/>
    <property type="molecule type" value="Genomic_DNA"/>
</dbReference>
<gene>
    <name evidence="3" type="ORF">BN1708_008972</name>
    <name evidence="2" type="ORF">BN1723_011545</name>
    <name evidence="4" type="ORF">HYQ45_009576</name>
</gene>
<dbReference type="Proteomes" id="UP000045706">
    <property type="component" value="Unassembled WGS sequence"/>
</dbReference>
<feature type="compositionally biased region" description="Polar residues" evidence="1">
    <location>
        <begin position="46"/>
        <end position="61"/>
    </location>
</feature>
<feature type="compositionally biased region" description="Basic and acidic residues" evidence="1">
    <location>
        <begin position="253"/>
        <end position="270"/>
    </location>
</feature>
<name>A0A0G4N9I2_VERLO</name>
<reference evidence="5 6" key="1">
    <citation type="submission" date="2015-05" db="EMBL/GenBank/DDBJ databases">
        <authorList>
            <person name="Fogelqvist Johan"/>
        </authorList>
    </citation>
    <scope>NUCLEOTIDE SEQUENCE [LARGE SCALE GENOMIC DNA]</scope>
    <source>
        <strain evidence="3">VL1</strain>
        <strain evidence="2">VL2</strain>
    </source>
</reference>
<evidence type="ECO:0000313" key="5">
    <source>
        <dbReference type="Proteomes" id="UP000044602"/>
    </source>
</evidence>
<evidence type="ECO:0000313" key="6">
    <source>
        <dbReference type="Proteomes" id="UP000045706"/>
    </source>
</evidence>
<feature type="region of interest" description="Disordered" evidence="1">
    <location>
        <begin position="159"/>
        <end position="270"/>
    </location>
</feature>
<organism evidence="3 5">
    <name type="scientific">Verticillium longisporum</name>
    <name type="common">Verticillium dahliae var. longisporum</name>
    <dbReference type="NCBI Taxonomy" id="100787"/>
    <lineage>
        <taxon>Eukaryota</taxon>
        <taxon>Fungi</taxon>
        <taxon>Dikarya</taxon>
        <taxon>Ascomycota</taxon>
        <taxon>Pezizomycotina</taxon>
        <taxon>Sordariomycetes</taxon>
        <taxon>Hypocreomycetidae</taxon>
        <taxon>Glomerellales</taxon>
        <taxon>Plectosphaerellaceae</taxon>
        <taxon>Verticillium</taxon>
    </lineage>
</organism>
<dbReference type="Proteomes" id="UP000044602">
    <property type="component" value="Unassembled WGS sequence"/>
</dbReference>
<evidence type="ECO:0000256" key="1">
    <source>
        <dbReference type="SAM" id="MobiDB-lite"/>
    </source>
</evidence>
<feature type="compositionally biased region" description="Basic residues" evidence="1">
    <location>
        <begin position="213"/>
        <end position="228"/>
    </location>
</feature>
<proteinExistence type="predicted"/>
<feature type="compositionally biased region" description="Basic residues" evidence="1">
    <location>
        <begin position="192"/>
        <end position="202"/>
    </location>
</feature>
<dbReference type="OrthoDB" id="4850137at2759"/>
<evidence type="ECO:0008006" key="7">
    <source>
        <dbReference type="Google" id="ProtNLM"/>
    </source>
</evidence>
<evidence type="ECO:0000313" key="3">
    <source>
        <dbReference type="EMBL" id="CRK43113.1"/>
    </source>
</evidence>
<dbReference type="EMBL" id="JAEMWZ010000194">
    <property type="protein sequence ID" value="KAG7131965.1"/>
    <property type="molecule type" value="Genomic_DNA"/>
</dbReference>
<evidence type="ECO:0000313" key="4">
    <source>
        <dbReference type="EMBL" id="KAG7131965.1"/>
    </source>
</evidence>
<feature type="region of interest" description="Disordered" evidence="1">
    <location>
        <begin position="29"/>
        <end position="61"/>
    </location>
</feature>
<accession>A0A0G4N9I2</accession>
<reference evidence="4" key="2">
    <citation type="journal article" date="2021" name="Mol. Plant Pathol.">
        <title>A 20-kb lineage-specific genomic region tames virulence in pathogenic amphidiploid Verticillium longisporum.</title>
        <authorList>
            <person name="Harting R."/>
            <person name="Starke J."/>
            <person name="Kusch H."/>
            <person name="Poggeler S."/>
            <person name="Maurus I."/>
            <person name="Schluter R."/>
            <person name="Landesfeind M."/>
            <person name="Bulla I."/>
            <person name="Nowrousian M."/>
            <person name="de Jonge R."/>
            <person name="Stahlhut G."/>
            <person name="Hoff K.J."/>
            <person name="Asshauer K.P."/>
            <person name="Thurmer A."/>
            <person name="Stanke M."/>
            <person name="Daniel R."/>
            <person name="Morgenstern B."/>
            <person name="Thomma B.P.H.J."/>
            <person name="Kronstad J.W."/>
            <person name="Braus-Stromeyer S.A."/>
            <person name="Braus G.H."/>
        </authorList>
    </citation>
    <scope>NUCLEOTIDE SEQUENCE</scope>
    <source>
        <strain evidence="4">Vl32</strain>
    </source>
</reference>
<dbReference type="Proteomes" id="UP000689129">
    <property type="component" value="Unassembled WGS sequence"/>
</dbReference>
<keyword evidence="5" id="KW-1185">Reference proteome</keyword>
<evidence type="ECO:0000313" key="2">
    <source>
        <dbReference type="EMBL" id="CRK18229.1"/>
    </source>
</evidence>